<keyword evidence="6" id="KW-1185">Reference proteome</keyword>
<dbReference type="SUPFAM" id="SSF64263">
    <property type="entry name" value="Prokaryotic ribosomal protein L17"/>
    <property type="match status" value="1"/>
</dbReference>
<evidence type="ECO:0000313" key="6">
    <source>
        <dbReference type="Proteomes" id="UP000077266"/>
    </source>
</evidence>
<comment type="similarity">
    <text evidence="1 4">Belongs to the bacterial ribosomal protein bL17 family.</text>
</comment>
<keyword evidence="2 4" id="KW-0689">Ribosomal protein</keyword>
<dbReference type="PANTHER" id="PTHR14413:SF16">
    <property type="entry name" value="LARGE RIBOSOMAL SUBUNIT PROTEIN BL17M"/>
    <property type="match status" value="1"/>
</dbReference>
<dbReference type="NCBIfam" id="TIGR00059">
    <property type="entry name" value="L17"/>
    <property type="match status" value="1"/>
</dbReference>
<dbReference type="Gene3D" id="3.90.1030.10">
    <property type="entry name" value="Ribosomal protein L17"/>
    <property type="match status" value="1"/>
</dbReference>
<protein>
    <recommendedName>
        <fullName evidence="7">Ribosomal protein L17</fullName>
    </recommendedName>
</protein>
<dbReference type="GO" id="GO:0005762">
    <property type="term" value="C:mitochondrial large ribosomal subunit"/>
    <property type="evidence" value="ECO:0007669"/>
    <property type="project" value="TreeGrafter"/>
</dbReference>
<dbReference type="Proteomes" id="UP000077266">
    <property type="component" value="Unassembled WGS sequence"/>
</dbReference>
<dbReference type="InterPro" id="IPR047859">
    <property type="entry name" value="Ribosomal_bL17_CS"/>
</dbReference>
<organism evidence="5 6">
    <name type="scientific">Exidia glandulosa HHB12029</name>
    <dbReference type="NCBI Taxonomy" id="1314781"/>
    <lineage>
        <taxon>Eukaryota</taxon>
        <taxon>Fungi</taxon>
        <taxon>Dikarya</taxon>
        <taxon>Basidiomycota</taxon>
        <taxon>Agaricomycotina</taxon>
        <taxon>Agaricomycetes</taxon>
        <taxon>Auriculariales</taxon>
        <taxon>Exidiaceae</taxon>
        <taxon>Exidia</taxon>
    </lineage>
</organism>
<evidence type="ECO:0008006" key="7">
    <source>
        <dbReference type="Google" id="ProtNLM"/>
    </source>
</evidence>
<evidence type="ECO:0000313" key="5">
    <source>
        <dbReference type="EMBL" id="KZV99067.1"/>
    </source>
</evidence>
<evidence type="ECO:0000256" key="2">
    <source>
        <dbReference type="ARBA" id="ARBA00022980"/>
    </source>
</evidence>
<dbReference type="EMBL" id="KV425913">
    <property type="protein sequence ID" value="KZV99067.1"/>
    <property type="molecule type" value="Genomic_DNA"/>
</dbReference>
<dbReference type="FunCoup" id="A0A165MCJ3">
    <property type="interactions" value="247"/>
</dbReference>
<dbReference type="InParanoid" id="A0A165MCJ3"/>
<sequence length="187" mass="21135">MVTSLFEHERIKTTLPKAREAARLAEQVITMGKKGTVAHMQRAGAFLLKPAMVPKLFNVFAPRYANRPGGYTRIHKYGHRFGDNAPAAILELVDNPNDLKYEMTARAVGWELHGKKVRGQSDARIDVQDPAAISRIVEKDVQPTTPLATKSPLRDYTRLNIMKALRYRSKEDIAEFSLRARDQVVRP</sequence>
<gene>
    <name evidence="5" type="ORF">EXIGLDRAFT_267990</name>
</gene>
<dbReference type="AlphaFoldDB" id="A0A165MCJ3"/>
<dbReference type="InterPro" id="IPR000456">
    <property type="entry name" value="Ribosomal_bL17"/>
</dbReference>
<evidence type="ECO:0000256" key="1">
    <source>
        <dbReference type="ARBA" id="ARBA00008777"/>
    </source>
</evidence>
<dbReference type="InterPro" id="IPR036373">
    <property type="entry name" value="Ribosomal_bL17_sf"/>
</dbReference>
<reference evidence="5 6" key="1">
    <citation type="journal article" date="2016" name="Mol. Biol. Evol.">
        <title>Comparative Genomics of Early-Diverging Mushroom-Forming Fungi Provides Insights into the Origins of Lignocellulose Decay Capabilities.</title>
        <authorList>
            <person name="Nagy L.G."/>
            <person name="Riley R."/>
            <person name="Tritt A."/>
            <person name="Adam C."/>
            <person name="Daum C."/>
            <person name="Floudas D."/>
            <person name="Sun H."/>
            <person name="Yadav J.S."/>
            <person name="Pangilinan J."/>
            <person name="Larsson K.H."/>
            <person name="Matsuura K."/>
            <person name="Barry K."/>
            <person name="Labutti K."/>
            <person name="Kuo R."/>
            <person name="Ohm R.A."/>
            <person name="Bhattacharya S.S."/>
            <person name="Shirouzu T."/>
            <person name="Yoshinaga Y."/>
            <person name="Martin F.M."/>
            <person name="Grigoriev I.V."/>
            <person name="Hibbett D.S."/>
        </authorList>
    </citation>
    <scope>NUCLEOTIDE SEQUENCE [LARGE SCALE GENOMIC DNA]</scope>
    <source>
        <strain evidence="5 6">HHB12029</strain>
    </source>
</reference>
<dbReference type="PANTHER" id="PTHR14413">
    <property type="entry name" value="RIBOSOMAL PROTEIN L17"/>
    <property type="match status" value="1"/>
</dbReference>
<evidence type="ECO:0000256" key="3">
    <source>
        <dbReference type="ARBA" id="ARBA00023274"/>
    </source>
</evidence>
<dbReference type="GO" id="GO:0003735">
    <property type="term" value="F:structural constituent of ribosome"/>
    <property type="evidence" value="ECO:0007669"/>
    <property type="project" value="InterPro"/>
</dbReference>
<dbReference type="GO" id="GO:0006412">
    <property type="term" value="P:translation"/>
    <property type="evidence" value="ECO:0007669"/>
    <property type="project" value="InterPro"/>
</dbReference>
<dbReference type="Pfam" id="PF01196">
    <property type="entry name" value="Ribosomal_L17"/>
    <property type="match status" value="1"/>
</dbReference>
<evidence type="ECO:0000256" key="4">
    <source>
        <dbReference type="RuleBase" id="RU000660"/>
    </source>
</evidence>
<name>A0A165MCJ3_EXIGL</name>
<proteinExistence type="inferred from homology"/>
<dbReference type="STRING" id="1314781.A0A165MCJ3"/>
<dbReference type="PROSITE" id="PS01167">
    <property type="entry name" value="RIBOSOMAL_L17"/>
    <property type="match status" value="1"/>
</dbReference>
<keyword evidence="3 4" id="KW-0687">Ribonucleoprotein</keyword>
<accession>A0A165MCJ3</accession>
<dbReference type="OrthoDB" id="275000at2759"/>